<proteinExistence type="predicted"/>
<dbReference type="EMBL" id="CAJVCH010038251">
    <property type="protein sequence ID" value="CAG7716395.1"/>
    <property type="molecule type" value="Genomic_DNA"/>
</dbReference>
<name>A0A8J2JA16_9HEXA</name>
<organism evidence="2 3">
    <name type="scientific">Allacma fusca</name>
    <dbReference type="NCBI Taxonomy" id="39272"/>
    <lineage>
        <taxon>Eukaryota</taxon>
        <taxon>Metazoa</taxon>
        <taxon>Ecdysozoa</taxon>
        <taxon>Arthropoda</taxon>
        <taxon>Hexapoda</taxon>
        <taxon>Collembola</taxon>
        <taxon>Symphypleona</taxon>
        <taxon>Sminthuridae</taxon>
        <taxon>Allacma</taxon>
    </lineage>
</organism>
<feature type="non-terminal residue" evidence="2">
    <location>
        <position position="1"/>
    </location>
</feature>
<evidence type="ECO:0000313" key="2">
    <source>
        <dbReference type="EMBL" id="CAG7716395.1"/>
    </source>
</evidence>
<protein>
    <submittedName>
        <fullName evidence="2">Uncharacterized protein</fullName>
    </submittedName>
</protein>
<comment type="caution">
    <text evidence="2">The sequence shown here is derived from an EMBL/GenBank/DDBJ whole genome shotgun (WGS) entry which is preliminary data.</text>
</comment>
<reference evidence="2" key="1">
    <citation type="submission" date="2021-06" db="EMBL/GenBank/DDBJ databases">
        <authorList>
            <person name="Hodson N. C."/>
            <person name="Mongue J. A."/>
            <person name="Jaron S. K."/>
        </authorList>
    </citation>
    <scope>NUCLEOTIDE SEQUENCE</scope>
</reference>
<feature type="non-terminal residue" evidence="2">
    <location>
        <position position="53"/>
    </location>
</feature>
<feature type="region of interest" description="Disordered" evidence="1">
    <location>
        <begin position="1"/>
        <end position="21"/>
    </location>
</feature>
<dbReference type="Proteomes" id="UP000708208">
    <property type="component" value="Unassembled WGS sequence"/>
</dbReference>
<accession>A0A8J2JA16</accession>
<gene>
    <name evidence="2" type="ORF">AFUS01_LOCUS5908</name>
</gene>
<keyword evidence="3" id="KW-1185">Reference proteome</keyword>
<sequence>NQDTEDQAIRSGGAANDSQVRNGNIQLQVDDVIKFVEATIEEVRKLWNDFEKK</sequence>
<dbReference type="AlphaFoldDB" id="A0A8J2JA16"/>
<evidence type="ECO:0000256" key="1">
    <source>
        <dbReference type="SAM" id="MobiDB-lite"/>
    </source>
</evidence>
<evidence type="ECO:0000313" key="3">
    <source>
        <dbReference type="Proteomes" id="UP000708208"/>
    </source>
</evidence>